<reference evidence="12" key="1">
    <citation type="submission" date="2019-06" db="EMBL/GenBank/DDBJ databases">
        <authorList>
            <consortium name="Wellcome Sanger Institute Data Sharing"/>
        </authorList>
    </citation>
    <scope>NUCLEOTIDE SEQUENCE [LARGE SCALE GENOMIC DNA]</scope>
</reference>
<dbReference type="InterPro" id="IPR039056">
    <property type="entry name" value="SPEC"/>
</dbReference>
<organism evidence="12 13">
    <name type="scientific">Sphaeramia orbicularis</name>
    <name type="common">orbiculate cardinalfish</name>
    <dbReference type="NCBI Taxonomy" id="375764"/>
    <lineage>
        <taxon>Eukaryota</taxon>
        <taxon>Metazoa</taxon>
        <taxon>Chordata</taxon>
        <taxon>Craniata</taxon>
        <taxon>Vertebrata</taxon>
        <taxon>Euteleostomi</taxon>
        <taxon>Actinopterygii</taxon>
        <taxon>Neopterygii</taxon>
        <taxon>Teleostei</taxon>
        <taxon>Neoteleostei</taxon>
        <taxon>Acanthomorphata</taxon>
        <taxon>Gobiaria</taxon>
        <taxon>Kurtiformes</taxon>
        <taxon>Apogonoidei</taxon>
        <taxon>Apogonidae</taxon>
        <taxon>Apogoninae</taxon>
        <taxon>Sphaeramia</taxon>
    </lineage>
</organism>
<dbReference type="InterPro" id="IPR036936">
    <property type="entry name" value="CRIB_dom_sf"/>
</dbReference>
<dbReference type="Pfam" id="PF00786">
    <property type="entry name" value="PBD"/>
    <property type="match status" value="1"/>
</dbReference>
<dbReference type="GO" id="GO:0008360">
    <property type="term" value="P:regulation of cell shape"/>
    <property type="evidence" value="ECO:0007669"/>
    <property type="project" value="UniProtKB-KW"/>
</dbReference>
<evidence type="ECO:0000259" key="11">
    <source>
        <dbReference type="PROSITE" id="PS50108"/>
    </source>
</evidence>
<gene>
    <name evidence="12" type="primary">cdc42se2</name>
</gene>
<keyword evidence="13" id="KW-1185">Reference proteome</keyword>
<keyword evidence="7" id="KW-0472">Membrane</keyword>
<evidence type="ECO:0000313" key="12">
    <source>
        <dbReference type="Ensembl" id="ENSSORP00005044631.1"/>
    </source>
</evidence>
<dbReference type="PANTHER" id="PTHR13502:SF7">
    <property type="entry name" value="CRIB DOMAIN-CONTAINING PROTEIN"/>
    <property type="match status" value="1"/>
</dbReference>
<keyword evidence="4" id="KW-1003">Cell membrane</keyword>
<evidence type="ECO:0000256" key="8">
    <source>
        <dbReference type="ARBA" id="ARBA00023139"/>
    </source>
</evidence>
<sequence>MTEFWVCFSCCIAEQPQPKRRRRIDRSMIGEPTNFVHTTHVGSGDMGLASVDLVQAQMKSKGGYAHGGLDLLYTKAKGRGIKTKQNTNVFSTKTAV</sequence>
<evidence type="ECO:0000256" key="10">
    <source>
        <dbReference type="ARBA" id="ARBA00023288"/>
    </source>
</evidence>
<feature type="domain" description="CRIB" evidence="11">
    <location>
        <begin position="29"/>
        <end position="42"/>
    </location>
</feature>
<name>A0A673BPE3_9TELE</name>
<evidence type="ECO:0000313" key="13">
    <source>
        <dbReference type="Proteomes" id="UP000472271"/>
    </source>
</evidence>
<keyword evidence="5" id="KW-0963">Cytoplasm</keyword>
<dbReference type="PROSITE" id="PS50108">
    <property type="entry name" value="CRIB"/>
    <property type="match status" value="1"/>
</dbReference>
<comment type="subcellular location">
    <subcellularLocation>
        <location evidence="1">Cell membrane</location>
        <topology evidence="1">Lipid-anchor</topology>
    </subcellularLocation>
    <subcellularLocation>
        <location evidence="2">Cytoplasm</location>
        <location evidence="2">Cytoskeleton</location>
    </subcellularLocation>
</comment>
<keyword evidence="8" id="KW-0564">Palmitate</keyword>
<keyword evidence="6" id="KW-0133">Cell shape</keyword>
<dbReference type="Proteomes" id="UP000472271">
    <property type="component" value="Chromosome 3"/>
</dbReference>
<evidence type="ECO:0000256" key="6">
    <source>
        <dbReference type="ARBA" id="ARBA00022960"/>
    </source>
</evidence>
<dbReference type="GO" id="GO:0031267">
    <property type="term" value="F:small GTPase binding"/>
    <property type="evidence" value="ECO:0007669"/>
    <property type="project" value="InterPro"/>
</dbReference>
<keyword evidence="9" id="KW-0206">Cytoskeleton</keyword>
<dbReference type="CDD" id="cd00132">
    <property type="entry name" value="CRIB"/>
    <property type="match status" value="1"/>
</dbReference>
<dbReference type="GO" id="GO:0035023">
    <property type="term" value="P:regulation of Rho protein signal transduction"/>
    <property type="evidence" value="ECO:0007669"/>
    <property type="project" value="InterPro"/>
</dbReference>
<dbReference type="FunFam" id="3.90.810.10:FF:000004">
    <property type="entry name" value="CDC42 small effector protein 2"/>
    <property type="match status" value="1"/>
</dbReference>
<dbReference type="GO" id="GO:0005886">
    <property type="term" value="C:plasma membrane"/>
    <property type="evidence" value="ECO:0007669"/>
    <property type="project" value="UniProtKB-SubCell"/>
</dbReference>
<evidence type="ECO:0000256" key="1">
    <source>
        <dbReference type="ARBA" id="ARBA00004193"/>
    </source>
</evidence>
<dbReference type="PANTHER" id="PTHR13502">
    <property type="entry name" value="CDC42 SMALL EFFECTOR PROTEIN HOMOLOG"/>
    <property type="match status" value="1"/>
</dbReference>
<evidence type="ECO:0000256" key="3">
    <source>
        <dbReference type="ARBA" id="ARBA00005720"/>
    </source>
</evidence>
<dbReference type="Gene3D" id="3.90.810.10">
    <property type="entry name" value="CRIB domain"/>
    <property type="match status" value="1"/>
</dbReference>
<dbReference type="Ensembl" id="ENSSORT00005045755.1">
    <property type="protein sequence ID" value="ENSSORP00005044631.1"/>
    <property type="gene ID" value="ENSSORG00005020544.1"/>
</dbReference>
<reference evidence="12" key="2">
    <citation type="submission" date="2025-08" db="UniProtKB">
        <authorList>
            <consortium name="Ensembl"/>
        </authorList>
    </citation>
    <scope>IDENTIFICATION</scope>
</reference>
<dbReference type="FunCoup" id="A0A673BPE3">
    <property type="interactions" value="957"/>
</dbReference>
<reference evidence="12" key="3">
    <citation type="submission" date="2025-09" db="UniProtKB">
        <authorList>
            <consortium name="Ensembl"/>
        </authorList>
    </citation>
    <scope>IDENTIFICATION</scope>
</reference>
<accession>A0A673BPE3</accession>
<dbReference type="InParanoid" id="A0A673BPE3"/>
<evidence type="ECO:0000256" key="7">
    <source>
        <dbReference type="ARBA" id="ARBA00023136"/>
    </source>
</evidence>
<dbReference type="AlphaFoldDB" id="A0A673BPE3"/>
<dbReference type="GO" id="GO:0005856">
    <property type="term" value="C:cytoskeleton"/>
    <property type="evidence" value="ECO:0007669"/>
    <property type="project" value="UniProtKB-SubCell"/>
</dbReference>
<comment type="similarity">
    <text evidence="3">Belongs to the CDC42SE/SPEC family.</text>
</comment>
<evidence type="ECO:0000256" key="5">
    <source>
        <dbReference type="ARBA" id="ARBA00022490"/>
    </source>
</evidence>
<proteinExistence type="inferred from homology"/>
<dbReference type="InterPro" id="IPR000095">
    <property type="entry name" value="CRIB_dom"/>
</dbReference>
<keyword evidence="10" id="KW-0449">Lipoprotein</keyword>
<evidence type="ECO:0000256" key="2">
    <source>
        <dbReference type="ARBA" id="ARBA00004245"/>
    </source>
</evidence>
<evidence type="ECO:0000256" key="9">
    <source>
        <dbReference type="ARBA" id="ARBA00023212"/>
    </source>
</evidence>
<protein>
    <submittedName>
        <fullName evidence="12">CDC42 small effector 2</fullName>
    </submittedName>
</protein>
<evidence type="ECO:0000256" key="4">
    <source>
        <dbReference type="ARBA" id="ARBA00022475"/>
    </source>
</evidence>